<comment type="cofactor">
    <cofactor evidence="1">
        <name>[4Fe-4S] cluster</name>
        <dbReference type="ChEBI" id="CHEBI:49883"/>
    </cofactor>
</comment>
<feature type="domain" description="4Fe-4S His(Cys)3-ligated-type" evidence="8">
    <location>
        <begin position="77"/>
        <end position="116"/>
    </location>
</feature>
<dbReference type="EMBL" id="FOMS01000006">
    <property type="protein sequence ID" value="SFE11809.1"/>
    <property type="molecule type" value="Genomic_DNA"/>
</dbReference>
<dbReference type="SMART" id="SM00929">
    <property type="entry name" value="NADH-G_4Fe-4S_3"/>
    <property type="match status" value="1"/>
</dbReference>
<evidence type="ECO:0000256" key="6">
    <source>
        <dbReference type="ARBA" id="ARBA00023014"/>
    </source>
</evidence>
<dbReference type="PROSITE" id="PS00642">
    <property type="entry name" value="COMPLEX1_75K_2"/>
    <property type="match status" value="1"/>
</dbReference>
<name>A0A1I1XX75_9RHOB</name>
<proteinExistence type="inferred from homology"/>
<dbReference type="PIRSF" id="PIRSF000309">
    <property type="entry name" value="NAD_red_hyd_HoxU"/>
    <property type="match status" value="1"/>
</dbReference>
<dbReference type="GO" id="GO:0046872">
    <property type="term" value="F:metal ion binding"/>
    <property type="evidence" value="ECO:0007669"/>
    <property type="project" value="UniProtKB-KW"/>
</dbReference>
<dbReference type="Gene3D" id="3.10.20.740">
    <property type="match status" value="1"/>
</dbReference>
<feature type="domain" description="2Fe-2S ferredoxin-type" evidence="7">
    <location>
        <begin position="1"/>
        <end position="77"/>
    </location>
</feature>
<dbReference type="GO" id="GO:0051539">
    <property type="term" value="F:4 iron, 4 sulfur cluster binding"/>
    <property type="evidence" value="ECO:0007669"/>
    <property type="project" value="UniProtKB-KW"/>
</dbReference>
<evidence type="ECO:0000259" key="7">
    <source>
        <dbReference type="PROSITE" id="PS51085"/>
    </source>
</evidence>
<dbReference type="Gene3D" id="3.30.70.20">
    <property type="match status" value="1"/>
</dbReference>
<dbReference type="CDD" id="cd00207">
    <property type="entry name" value="fer2"/>
    <property type="match status" value="1"/>
</dbReference>
<evidence type="ECO:0000313" key="10">
    <source>
        <dbReference type="Proteomes" id="UP000325289"/>
    </source>
</evidence>
<dbReference type="AlphaFoldDB" id="A0A1I1XX75"/>
<evidence type="ECO:0000259" key="8">
    <source>
        <dbReference type="PROSITE" id="PS51839"/>
    </source>
</evidence>
<reference evidence="9 10" key="1">
    <citation type="submission" date="2016-10" db="EMBL/GenBank/DDBJ databases">
        <authorList>
            <person name="Varghese N."/>
            <person name="Submissions S."/>
        </authorList>
    </citation>
    <scope>NUCLEOTIDE SEQUENCE [LARGE SCALE GENOMIC DNA]</scope>
    <source>
        <strain evidence="10">YIM D21,KCTC 23444,ACCC 10710</strain>
    </source>
</reference>
<dbReference type="Proteomes" id="UP000325289">
    <property type="component" value="Unassembled WGS sequence"/>
</dbReference>
<evidence type="ECO:0000256" key="1">
    <source>
        <dbReference type="ARBA" id="ARBA00001966"/>
    </source>
</evidence>
<evidence type="ECO:0000256" key="2">
    <source>
        <dbReference type="ARBA" id="ARBA00005404"/>
    </source>
</evidence>
<dbReference type="InterPro" id="IPR019574">
    <property type="entry name" value="NADH_UbQ_OxRdtase_Gsu_4Fe4S-bd"/>
</dbReference>
<evidence type="ECO:0000313" key="9">
    <source>
        <dbReference type="EMBL" id="SFE11809.1"/>
    </source>
</evidence>
<gene>
    <name evidence="9" type="ORF">SAMN04515678_106187</name>
</gene>
<sequence length="234" mass="26284">MTAKLYIDGREICASEGDVLIDVAADYGIHIPSLCYMRGRPCLGTCRVCSVVVNGSIMPACTARIADGMVVEVAQPEVADMRRALVEANFSEGNHNCPSCEKSGRCELQAVAYEVEMVVSRFPYRFAERERDQTARHIFLERDRCIFCQRCVEFIRDIDTGHKIFAIHGRGTHARIDIDVVLADRMPPEQVREAADICPVGCIIEKGRGYNDPIGKRKFETRSIRDRVLEGDKK</sequence>
<dbReference type="GO" id="GO:0042773">
    <property type="term" value="P:ATP synthesis coupled electron transport"/>
    <property type="evidence" value="ECO:0007669"/>
    <property type="project" value="InterPro"/>
</dbReference>
<dbReference type="SUPFAM" id="SSF54292">
    <property type="entry name" value="2Fe-2S ferredoxin-like"/>
    <property type="match status" value="1"/>
</dbReference>
<keyword evidence="10" id="KW-1185">Reference proteome</keyword>
<keyword evidence="4" id="KW-0479">Metal-binding</keyword>
<dbReference type="GO" id="GO:0008137">
    <property type="term" value="F:NADH dehydrogenase (ubiquinone) activity"/>
    <property type="evidence" value="ECO:0007669"/>
    <property type="project" value="InterPro"/>
</dbReference>
<dbReference type="Pfam" id="PF13510">
    <property type="entry name" value="Fer2_4"/>
    <property type="match status" value="1"/>
</dbReference>
<protein>
    <submittedName>
        <fullName evidence="9">[NiFe] hydrogenase diaphorase moiety small subunit</fullName>
    </submittedName>
</protein>
<dbReference type="PROSITE" id="PS00641">
    <property type="entry name" value="COMPLEX1_75K_1"/>
    <property type="match status" value="1"/>
</dbReference>
<dbReference type="PROSITE" id="PS51839">
    <property type="entry name" value="4FE4S_HC3"/>
    <property type="match status" value="1"/>
</dbReference>
<accession>A0A1I1XX75</accession>
<dbReference type="InterPro" id="IPR054351">
    <property type="entry name" value="NADH_UbQ_OxRdtase_ferredoxin"/>
</dbReference>
<dbReference type="PROSITE" id="PS00643">
    <property type="entry name" value="COMPLEX1_75K_3"/>
    <property type="match status" value="1"/>
</dbReference>
<evidence type="ECO:0000256" key="3">
    <source>
        <dbReference type="ARBA" id="ARBA00022485"/>
    </source>
</evidence>
<dbReference type="GO" id="GO:0016491">
    <property type="term" value="F:oxidoreductase activity"/>
    <property type="evidence" value="ECO:0007669"/>
    <property type="project" value="InterPro"/>
</dbReference>
<dbReference type="InterPro" id="IPR000283">
    <property type="entry name" value="NADH_UbQ_OxRdtase_75kDa_su_CS"/>
</dbReference>
<evidence type="ECO:0000256" key="5">
    <source>
        <dbReference type="ARBA" id="ARBA00023004"/>
    </source>
</evidence>
<dbReference type="OrthoDB" id="9816402at2"/>
<keyword evidence="6" id="KW-0411">Iron-sulfur</keyword>
<organism evidence="9 10">
    <name type="scientific">Roseivivax sediminis</name>
    <dbReference type="NCBI Taxonomy" id="936889"/>
    <lineage>
        <taxon>Bacteria</taxon>
        <taxon>Pseudomonadati</taxon>
        <taxon>Pseudomonadota</taxon>
        <taxon>Alphaproteobacteria</taxon>
        <taxon>Rhodobacterales</taxon>
        <taxon>Roseobacteraceae</taxon>
        <taxon>Roseivivax</taxon>
    </lineage>
</organism>
<keyword evidence="5" id="KW-0408">Iron</keyword>
<dbReference type="GO" id="GO:0016020">
    <property type="term" value="C:membrane"/>
    <property type="evidence" value="ECO:0007669"/>
    <property type="project" value="InterPro"/>
</dbReference>
<dbReference type="PROSITE" id="PS51085">
    <property type="entry name" value="2FE2S_FER_2"/>
    <property type="match status" value="1"/>
</dbReference>
<dbReference type="InterPro" id="IPR001041">
    <property type="entry name" value="2Fe-2S_ferredoxin-type"/>
</dbReference>
<dbReference type="InterPro" id="IPR016214">
    <property type="entry name" value="NAD-red_Hydgase_HoxS_gsu"/>
</dbReference>
<dbReference type="InterPro" id="IPR036010">
    <property type="entry name" value="2Fe-2S_ferredoxin-like_sf"/>
</dbReference>
<evidence type="ECO:0000256" key="4">
    <source>
        <dbReference type="ARBA" id="ARBA00022723"/>
    </source>
</evidence>
<keyword evidence="3" id="KW-0004">4Fe-4S</keyword>
<dbReference type="Pfam" id="PF10588">
    <property type="entry name" value="NADH-G_4Fe-4S_3"/>
    <property type="match status" value="1"/>
</dbReference>
<dbReference type="RefSeq" id="WP_149756012.1">
    <property type="nucleotide sequence ID" value="NZ_FOMS01000006.1"/>
</dbReference>
<comment type="similarity">
    <text evidence="2">Belongs to the complex I 75 kDa subunit family.</text>
</comment>
<dbReference type="Pfam" id="PF22117">
    <property type="entry name" value="Fer4_Nqo3"/>
    <property type="match status" value="1"/>
</dbReference>